<dbReference type="InterPro" id="IPR001305">
    <property type="entry name" value="HSP_DnaJ_Cys-rich_dom"/>
</dbReference>
<keyword evidence="6 11" id="KW-0863">Zinc-finger</keyword>
<dbReference type="PROSITE" id="PS50076">
    <property type="entry name" value="DNAJ_2"/>
    <property type="match status" value="1"/>
</dbReference>
<gene>
    <name evidence="15" type="ORF">WJX72_006369</name>
</gene>
<dbReference type="NCBIfam" id="TIGR02349">
    <property type="entry name" value="DnaJ_bact"/>
    <property type="match status" value="1"/>
</dbReference>
<proteinExistence type="inferred from homology"/>
<feature type="domain" description="J" evidence="13">
    <location>
        <begin position="308"/>
        <end position="372"/>
    </location>
</feature>
<keyword evidence="5" id="KW-0677">Repeat</keyword>
<reference evidence="15 16" key="1">
    <citation type="journal article" date="2024" name="Nat. Commun.">
        <title>Phylogenomics reveals the evolutionary origins of lichenization in chlorophyte algae.</title>
        <authorList>
            <person name="Puginier C."/>
            <person name="Libourel C."/>
            <person name="Otte J."/>
            <person name="Skaloud P."/>
            <person name="Haon M."/>
            <person name="Grisel S."/>
            <person name="Petersen M."/>
            <person name="Berrin J.G."/>
            <person name="Delaux P.M."/>
            <person name="Dal Grande F."/>
            <person name="Keller J."/>
        </authorList>
    </citation>
    <scope>NUCLEOTIDE SEQUENCE [LARGE SCALE GENOMIC DNA]</scope>
    <source>
        <strain evidence="15 16">SAG 2043</strain>
    </source>
</reference>
<dbReference type="Gene3D" id="2.10.230.10">
    <property type="entry name" value="Heat shock protein DnaJ, cysteine-rich domain"/>
    <property type="match status" value="1"/>
</dbReference>
<dbReference type="SUPFAM" id="SSF57938">
    <property type="entry name" value="DnaJ/Hsp40 cysteine-rich domain"/>
    <property type="match status" value="1"/>
</dbReference>
<organism evidence="15 16">
    <name type="scientific">[Myrmecia] bisecta</name>
    <dbReference type="NCBI Taxonomy" id="41462"/>
    <lineage>
        <taxon>Eukaryota</taxon>
        <taxon>Viridiplantae</taxon>
        <taxon>Chlorophyta</taxon>
        <taxon>core chlorophytes</taxon>
        <taxon>Trebouxiophyceae</taxon>
        <taxon>Trebouxiales</taxon>
        <taxon>Trebouxiaceae</taxon>
        <taxon>Myrmecia</taxon>
    </lineage>
</organism>
<evidence type="ECO:0000256" key="2">
    <source>
        <dbReference type="ARBA" id="ARBA00022528"/>
    </source>
</evidence>
<dbReference type="SUPFAM" id="SSF49493">
    <property type="entry name" value="HSP40/DnaJ peptide-binding domain"/>
    <property type="match status" value="2"/>
</dbReference>
<dbReference type="Proteomes" id="UP001489004">
    <property type="component" value="Unassembled WGS sequence"/>
</dbReference>
<keyword evidence="9" id="KW-0143">Chaperone</keyword>
<dbReference type="NCBIfam" id="NF008035">
    <property type="entry name" value="PRK10767.1"/>
    <property type="match status" value="1"/>
</dbReference>
<dbReference type="CDD" id="cd10747">
    <property type="entry name" value="DnaJ_C"/>
    <property type="match status" value="1"/>
</dbReference>
<evidence type="ECO:0000313" key="16">
    <source>
        <dbReference type="Proteomes" id="UP001489004"/>
    </source>
</evidence>
<dbReference type="InterPro" id="IPR001623">
    <property type="entry name" value="DnaJ_domain"/>
</dbReference>
<dbReference type="PRINTS" id="PR00625">
    <property type="entry name" value="JDOMAIN"/>
</dbReference>
<dbReference type="SUPFAM" id="SSF46565">
    <property type="entry name" value="Chaperone J-domain"/>
    <property type="match status" value="1"/>
</dbReference>
<dbReference type="PANTHER" id="PTHR43096">
    <property type="entry name" value="DNAJ HOMOLOG 1, MITOCHONDRIAL-RELATED"/>
    <property type="match status" value="1"/>
</dbReference>
<keyword evidence="7 11" id="KW-0862">Zinc</keyword>
<evidence type="ECO:0000259" key="14">
    <source>
        <dbReference type="PROSITE" id="PS51188"/>
    </source>
</evidence>
<dbReference type="InterPro" id="IPR008971">
    <property type="entry name" value="HSP40/DnaJ_pept-bd"/>
</dbReference>
<evidence type="ECO:0000256" key="1">
    <source>
        <dbReference type="ARBA" id="ARBA00004229"/>
    </source>
</evidence>
<feature type="domain" description="CR-type" evidence="14">
    <location>
        <begin position="440"/>
        <end position="521"/>
    </location>
</feature>
<evidence type="ECO:0000256" key="5">
    <source>
        <dbReference type="ARBA" id="ARBA00022737"/>
    </source>
</evidence>
<evidence type="ECO:0000256" key="9">
    <source>
        <dbReference type="ARBA" id="ARBA00023186"/>
    </source>
</evidence>
<dbReference type="SMART" id="SM00271">
    <property type="entry name" value="DnaJ"/>
    <property type="match status" value="1"/>
</dbReference>
<dbReference type="InterPro" id="IPR012724">
    <property type="entry name" value="DnaJ"/>
</dbReference>
<keyword evidence="8" id="KW-0809">Transit peptide</keyword>
<evidence type="ECO:0000256" key="3">
    <source>
        <dbReference type="ARBA" id="ARBA00022640"/>
    </source>
</evidence>
<keyword evidence="3" id="KW-0934">Plastid</keyword>
<dbReference type="GO" id="GO:0008270">
    <property type="term" value="F:zinc ion binding"/>
    <property type="evidence" value="ECO:0007669"/>
    <property type="project" value="UniProtKB-KW"/>
</dbReference>
<dbReference type="GO" id="GO:0009408">
    <property type="term" value="P:response to heat"/>
    <property type="evidence" value="ECO:0007669"/>
    <property type="project" value="InterPro"/>
</dbReference>
<dbReference type="PANTHER" id="PTHR43096:SF10">
    <property type="entry name" value="CHAPERONE PROTEIN DNAJ A6, CHLOROPLASTIC"/>
    <property type="match status" value="1"/>
</dbReference>
<dbReference type="FunFam" id="2.60.260.20:FF:000005">
    <property type="entry name" value="Chaperone protein dnaJ 1, mitochondrial"/>
    <property type="match status" value="1"/>
</dbReference>
<dbReference type="Pfam" id="PF00684">
    <property type="entry name" value="DnaJ_CXXCXGXG"/>
    <property type="match status" value="1"/>
</dbReference>
<name>A0AAW1R828_9CHLO</name>
<dbReference type="GO" id="GO:0009507">
    <property type="term" value="C:chloroplast"/>
    <property type="evidence" value="ECO:0007669"/>
    <property type="project" value="UniProtKB-SubCell"/>
</dbReference>
<feature type="region of interest" description="Disordered" evidence="12">
    <location>
        <begin position="1"/>
        <end position="26"/>
    </location>
</feature>
<dbReference type="InterPro" id="IPR036869">
    <property type="entry name" value="J_dom_sf"/>
</dbReference>
<dbReference type="Gene3D" id="1.10.287.110">
    <property type="entry name" value="DnaJ domain"/>
    <property type="match status" value="1"/>
</dbReference>
<evidence type="ECO:0000256" key="8">
    <source>
        <dbReference type="ARBA" id="ARBA00022946"/>
    </source>
</evidence>
<dbReference type="Gene3D" id="2.60.260.20">
    <property type="entry name" value="Urease metallochaperone UreE, N-terminal domain"/>
    <property type="match status" value="2"/>
</dbReference>
<accession>A0AAW1R828</accession>
<dbReference type="AlphaFoldDB" id="A0AAW1R828"/>
<dbReference type="CDD" id="cd06257">
    <property type="entry name" value="DnaJ"/>
    <property type="match status" value="1"/>
</dbReference>
<protein>
    <submittedName>
        <fullName evidence="15">Uncharacterized protein</fullName>
    </submittedName>
</protein>
<dbReference type="InterPro" id="IPR002939">
    <property type="entry name" value="DnaJ_C"/>
</dbReference>
<evidence type="ECO:0000256" key="10">
    <source>
        <dbReference type="ARBA" id="ARBA00061004"/>
    </source>
</evidence>
<dbReference type="HAMAP" id="MF_01152">
    <property type="entry name" value="DnaJ"/>
    <property type="match status" value="1"/>
</dbReference>
<dbReference type="PROSITE" id="PS51188">
    <property type="entry name" value="ZF_CR"/>
    <property type="match status" value="1"/>
</dbReference>
<keyword evidence="4 11" id="KW-0479">Metal-binding</keyword>
<dbReference type="FunFam" id="2.60.260.20:FF:000009">
    <property type="entry name" value="Putative Mitochondrial DnaJ chaperone"/>
    <property type="match status" value="1"/>
</dbReference>
<dbReference type="FunFam" id="2.10.230.10:FF:000002">
    <property type="entry name" value="Molecular chaperone DnaJ"/>
    <property type="match status" value="1"/>
</dbReference>
<sequence>MAGVTSRARAATAEARRSDVADPSCSSTTLSAEEYAELLEAAMRYPDQQVGLCVAAMVSVSLTAGFRSDDLQHTRYFVELVASVPAEPLPMQVLAIAHNAGKANQDGQTTILLKVIATMPNPLVKTKITHLMRCSGLADLAAAACTMDVMRVWGRWAAAVAVPVAWIDAVAPGGRRVLHAVRVRNQSGAGKPDHSGMHAVESILYLAETFWQSSPFMLQRYGLSWWALQLPAVRVIVGSYDYRVVEQEHHCLSVSGRHPTSCCWRHIASTTCPDLAKLIQTAQIARLPARKLTSQARGAAQIVRAESDYYDILGVKKGADKKEIKTAYRQKARKFHPDVNKDPGAEDMFKKISNAYEVLSDDNKRSIYDRYGEAGLNQGRGGMGGAAGAGDFSSAFDIFEQFFGGGMGGMGGRGAARSRAMPGEDERFDLQLDFLDAVFGCSKEIDVSRLETCGTCTGSGVKAGTTASTCQTCGGSGQVVQVVRTPLGTFQQVGTCADCEGAGERSTPCGTCGGDGRVRKGKKISLRVPAGVDSGSRLRVRGEGNAGRRGGEPGDLYVFVTVKDHPQLRREGITVHSDVEVSYVDAILGTTVKVPTVDGLVDLRIPAGTQPGTTLVMAKRGVPRLGSTSVRGDHQVHVQVKIPTKPSGEEKKLVERLRELQGPQGKKSKGLWG</sequence>
<evidence type="ECO:0000256" key="12">
    <source>
        <dbReference type="SAM" id="MobiDB-lite"/>
    </source>
</evidence>
<dbReference type="Pfam" id="PF01556">
    <property type="entry name" value="DnaJ_C"/>
    <property type="match status" value="1"/>
</dbReference>
<comment type="similarity">
    <text evidence="10">Belongs to the DnaJ family.</text>
</comment>
<comment type="subcellular location">
    <subcellularLocation>
        <location evidence="1">Plastid</location>
        <location evidence="1">Chloroplast</location>
    </subcellularLocation>
</comment>
<evidence type="ECO:0000259" key="13">
    <source>
        <dbReference type="PROSITE" id="PS50076"/>
    </source>
</evidence>
<evidence type="ECO:0000256" key="7">
    <source>
        <dbReference type="ARBA" id="ARBA00022833"/>
    </source>
</evidence>
<dbReference type="FunFam" id="1.10.287.110:FF:000037">
    <property type="entry name" value="Chaperone protein dnaJ A6 chloroplastic"/>
    <property type="match status" value="1"/>
</dbReference>
<dbReference type="CDD" id="cd10719">
    <property type="entry name" value="DnaJ_zf"/>
    <property type="match status" value="1"/>
</dbReference>
<dbReference type="InterPro" id="IPR018253">
    <property type="entry name" value="DnaJ_domain_CS"/>
</dbReference>
<keyword evidence="16" id="KW-1185">Reference proteome</keyword>
<feature type="zinc finger region" description="CR-type" evidence="11">
    <location>
        <begin position="440"/>
        <end position="521"/>
    </location>
</feature>
<dbReference type="Pfam" id="PF00226">
    <property type="entry name" value="DnaJ"/>
    <property type="match status" value="1"/>
</dbReference>
<dbReference type="InterPro" id="IPR036410">
    <property type="entry name" value="HSP_DnaJ_Cys-rich_dom_sf"/>
</dbReference>
<evidence type="ECO:0000256" key="4">
    <source>
        <dbReference type="ARBA" id="ARBA00022723"/>
    </source>
</evidence>
<dbReference type="PROSITE" id="PS00636">
    <property type="entry name" value="DNAJ_1"/>
    <property type="match status" value="1"/>
</dbReference>
<dbReference type="EMBL" id="JALJOR010000001">
    <property type="protein sequence ID" value="KAK9829536.1"/>
    <property type="molecule type" value="Genomic_DNA"/>
</dbReference>
<dbReference type="GO" id="GO:0005524">
    <property type="term" value="F:ATP binding"/>
    <property type="evidence" value="ECO:0007669"/>
    <property type="project" value="InterPro"/>
</dbReference>
<comment type="caution">
    <text evidence="15">The sequence shown here is derived from an EMBL/GenBank/DDBJ whole genome shotgun (WGS) entry which is preliminary data.</text>
</comment>
<dbReference type="GO" id="GO:0042026">
    <property type="term" value="P:protein refolding"/>
    <property type="evidence" value="ECO:0007669"/>
    <property type="project" value="TreeGrafter"/>
</dbReference>
<dbReference type="GO" id="GO:0051082">
    <property type="term" value="F:unfolded protein binding"/>
    <property type="evidence" value="ECO:0007669"/>
    <property type="project" value="InterPro"/>
</dbReference>
<evidence type="ECO:0000256" key="11">
    <source>
        <dbReference type="PROSITE-ProRule" id="PRU00546"/>
    </source>
</evidence>
<keyword evidence="2" id="KW-0150">Chloroplast</keyword>
<evidence type="ECO:0000256" key="6">
    <source>
        <dbReference type="ARBA" id="ARBA00022771"/>
    </source>
</evidence>
<evidence type="ECO:0000313" key="15">
    <source>
        <dbReference type="EMBL" id="KAK9829536.1"/>
    </source>
</evidence>
<dbReference type="GO" id="GO:0031072">
    <property type="term" value="F:heat shock protein binding"/>
    <property type="evidence" value="ECO:0007669"/>
    <property type="project" value="InterPro"/>
</dbReference>